<accession>A0AAE6QBJ3</accession>
<reference evidence="1 2" key="1">
    <citation type="submission" date="2018-10" db="EMBL/GenBank/DDBJ databases">
        <title>Propagation and draft genome sequences of three atypical Erhlichia ruminantium isolates.</title>
        <authorList>
            <person name="Liebenberg J."/>
            <person name="Steyn H."/>
            <person name="Josemans A."/>
            <person name="Zweygarth E."/>
        </authorList>
    </citation>
    <scope>NUCLEOTIDE SEQUENCE [LARGE SCALE GENOMIC DNA]</scope>
    <source>
        <strain evidence="1 2">Omatjenne</strain>
    </source>
</reference>
<dbReference type="Proteomes" id="UP000422822">
    <property type="component" value="Chromosome"/>
</dbReference>
<name>A0AAE6QBJ3_EHRRU</name>
<dbReference type="EMBL" id="CP033455">
    <property type="protein sequence ID" value="QGR03758.1"/>
    <property type="molecule type" value="Genomic_DNA"/>
</dbReference>
<evidence type="ECO:0000313" key="1">
    <source>
        <dbReference type="EMBL" id="QGR03758.1"/>
    </source>
</evidence>
<evidence type="ECO:0000313" key="2">
    <source>
        <dbReference type="Proteomes" id="UP000422822"/>
    </source>
</evidence>
<sequence length="465" mass="55019">MQTHFYRSYNSLPHIKFRQQLLHISNTTPLALIPLLSQTCKPFTDQEYYRYYFLIQHYTNALYEKIQSTENIKQSLTLLKLWYQELIYNTLRDIPLFPKENYIIDKILDQTLDKMFTRARLDNQYINQLKHNIYTKFIKKLHSTNIRQEIKIRFNNTAKNMHSITNHTINTMKTIGAVIQNDNISLLLAFHGVIKKSIYITQYPNTPISTELKKIYRDIMQAEPINTQSVLKLFATQHIVHTIYDKIKTTSIKVNIEYNQVYKFTLYQYPWYSIINRIKQIIITLTVIPRLQQELTTLKHLRSTFTKSIAYGDTVFFFEQLPDIKNTITLFKKRTSTIKLISELKKMETSADNKIITTQDFITHMKQYAMRPSNNTTTQQFPSELHTYIPNNHIFKKPNILSKTKKIIRKNKYFFKKTTKSLTNQMKKLVQHNRQKHQAVSAYLTSTEATPGSSTQILFNPNNIS</sequence>
<keyword evidence="2" id="KW-1185">Reference proteome</keyword>
<organism evidence="1 2">
    <name type="scientific">Ehrlichia ruminantium</name>
    <name type="common">heartwater rickettsia</name>
    <name type="synonym">Cowdria ruminantium</name>
    <dbReference type="NCBI Taxonomy" id="779"/>
    <lineage>
        <taxon>Bacteria</taxon>
        <taxon>Pseudomonadati</taxon>
        <taxon>Pseudomonadota</taxon>
        <taxon>Alphaproteobacteria</taxon>
        <taxon>Rickettsiales</taxon>
        <taxon>Anaplasmataceae</taxon>
        <taxon>Ehrlichia</taxon>
    </lineage>
</organism>
<dbReference type="AlphaFoldDB" id="A0AAE6QBJ3"/>
<proteinExistence type="predicted"/>
<protein>
    <submittedName>
        <fullName evidence="1">Uncharacterized protein</fullName>
    </submittedName>
</protein>
<dbReference type="RefSeq" id="WP_158406945.1">
    <property type="nucleotide sequence ID" value="NZ_CP033454.1"/>
</dbReference>
<gene>
    <name evidence="1" type="ORF">EDL80_04315</name>
</gene>